<feature type="region of interest" description="Disordered" evidence="10">
    <location>
        <begin position="289"/>
        <end position="315"/>
    </location>
</feature>
<dbReference type="GO" id="GO:0016907">
    <property type="term" value="F:G protein-coupled acetylcholine receptor activity"/>
    <property type="evidence" value="ECO:0007669"/>
    <property type="project" value="InterPro"/>
</dbReference>
<feature type="transmembrane region" description="Helical" evidence="11">
    <location>
        <begin position="348"/>
        <end position="371"/>
    </location>
</feature>
<evidence type="ECO:0000259" key="12">
    <source>
        <dbReference type="PROSITE" id="PS50262"/>
    </source>
</evidence>
<dbReference type="GO" id="GO:0043410">
    <property type="term" value="P:positive regulation of MAPK cascade"/>
    <property type="evidence" value="ECO:0007669"/>
    <property type="project" value="TreeGrafter"/>
</dbReference>
<dbReference type="GO" id="GO:0005886">
    <property type="term" value="C:plasma membrane"/>
    <property type="evidence" value="ECO:0007669"/>
    <property type="project" value="UniProtKB-SubCell"/>
</dbReference>
<dbReference type="GO" id="GO:0071880">
    <property type="term" value="P:adenylate cyclase-activating adrenergic receptor signaling pathway"/>
    <property type="evidence" value="ECO:0007669"/>
    <property type="project" value="TreeGrafter"/>
</dbReference>
<organism evidence="13 14">
    <name type="scientific">Holothuria leucospilota</name>
    <name type="common">Black long sea cucumber</name>
    <name type="synonym">Mertensiothuria leucospilota</name>
    <dbReference type="NCBI Taxonomy" id="206669"/>
    <lineage>
        <taxon>Eukaryota</taxon>
        <taxon>Metazoa</taxon>
        <taxon>Echinodermata</taxon>
        <taxon>Eleutherozoa</taxon>
        <taxon>Echinozoa</taxon>
        <taxon>Holothuroidea</taxon>
        <taxon>Aspidochirotacea</taxon>
        <taxon>Aspidochirotida</taxon>
        <taxon>Holothuriidae</taxon>
        <taxon>Holothuria</taxon>
    </lineage>
</organism>
<keyword evidence="4 11" id="KW-1133">Transmembrane helix</keyword>
<evidence type="ECO:0000313" key="14">
    <source>
        <dbReference type="Proteomes" id="UP001152320"/>
    </source>
</evidence>
<accession>A0A9Q1BWL1</accession>
<comment type="subcellular location">
    <subcellularLocation>
        <location evidence="1">Cell membrane</location>
        <topology evidence="1">Multi-pass membrane protein</topology>
    </subcellularLocation>
</comment>
<dbReference type="GO" id="GO:0045202">
    <property type="term" value="C:synapse"/>
    <property type="evidence" value="ECO:0007669"/>
    <property type="project" value="GOC"/>
</dbReference>
<evidence type="ECO:0000256" key="8">
    <source>
        <dbReference type="ARBA" id="ARBA00023224"/>
    </source>
</evidence>
<dbReference type="PRINTS" id="PR00243">
    <property type="entry name" value="MUSCARINICR"/>
</dbReference>
<dbReference type="SUPFAM" id="SSF81321">
    <property type="entry name" value="Family A G protein-coupled receptor-like"/>
    <property type="match status" value="1"/>
</dbReference>
<evidence type="ECO:0000256" key="1">
    <source>
        <dbReference type="ARBA" id="ARBA00004651"/>
    </source>
</evidence>
<evidence type="ECO:0000256" key="11">
    <source>
        <dbReference type="SAM" id="Phobius"/>
    </source>
</evidence>
<feature type="transmembrane region" description="Helical" evidence="11">
    <location>
        <begin position="44"/>
        <end position="68"/>
    </location>
</feature>
<keyword evidence="3 9" id="KW-0812">Transmembrane</keyword>
<evidence type="ECO:0000256" key="3">
    <source>
        <dbReference type="ARBA" id="ARBA00022692"/>
    </source>
</evidence>
<feature type="transmembrane region" description="Helical" evidence="11">
    <location>
        <begin position="160"/>
        <end position="180"/>
    </location>
</feature>
<dbReference type="SMART" id="SM01381">
    <property type="entry name" value="7TM_GPCR_Srsx"/>
    <property type="match status" value="1"/>
</dbReference>
<feature type="transmembrane region" description="Helical" evidence="11">
    <location>
        <begin position="200"/>
        <end position="224"/>
    </location>
</feature>
<evidence type="ECO:0000256" key="6">
    <source>
        <dbReference type="ARBA" id="ARBA00023136"/>
    </source>
</evidence>
<evidence type="ECO:0000256" key="2">
    <source>
        <dbReference type="ARBA" id="ARBA00022475"/>
    </source>
</evidence>
<dbReference type="EMBL" id="JAIZAY010000011">
    <property type="protein sequence ID" value="KAJ8033998.1"/>
    <property type="molecule type" value="Genomic_DNA"/>
</dbReference>
<dbReference type="PROSITE" id="PS00237">
    <property type="entry name" value="G_PROTEIN_RECEP_F1_1"/>
    <property type="match status" value="1"/>
</dbReference>
<feature type="transmembrane region" description="Helical" evidence="11">
    <location>
        <begin position="377"/>
        <end position="399"/>
    </location>
</feature>
<evidence type="ECO:0000256" key="10">
    <source>
        <dbReference type="SAM" id="MobiDB-lite"/>
    </source>
</evidence>
<evidence type="ECO:0000256" key="9">
    <source>
        <dbReference type="RuleBase" id="RU000688"/>
    </source>
</evidence>
<evidence type="ECO:0000256" key="7">
    <source>
        <dbReference type="ARBA" id="ARBA00023170"/>
    </source>
</evidence>
<protein>
    <submittedName>
        <fullName evidence="13">5-hydroxytryptamine receptor</fullName>
    </submittedName>
</protein>
<dbReference type="InterPro" id="IPR000995">
    <property type="entry name" value="Musac_Ach_rcpt"/>
</dbReference>
<feature type="domain" description="G-protein coupled receptors family 1 profile" evidence="12">
    <location>
        <begin position="60"/>
        <end position="400"/>
    </location>
</feature>
<dbReference type="Proteomes" id="UP001152320">
    <property type="component" value="Chromosome 11"/>
</dbReference>
<dbReference type="PANTHER" id="PTHR24248">
    <property type="entry name" value="ADRENERGIC RECEPTOR-RELATED G-PROTEIN COUPLED RECEPTOR"/>
    <property type="match status" value="1"/>
</dbReference>
<feature type="transmembrane region" description="Helical" evidence="11">
    <location>
        <begin position="118"/>
        <end position="139"/>
    </location>
</feature>
<keyword evidence="7 9" id="KW-0675">Receptor</keyword>
<evidence type="ECO:0000313" key="13">
    <source>
        <dbReference type="EMBL" id="KAJ8033998.1"/>
    </source>
</evidence>
<keyword evidence="6 11" id="KW-0472">Membrane</keyword>
<keyword evidence="2" id="KW-1003">Cell membrane</keyword>
<dbReference type="PANTHER" id="PTHR24248:SF200">
    <property type="entry name" value="5-HYDROXYTRYPTAMINE RECEPTOR 1B-LIKE ISOFORM X1"/>
    <property type="match status" value="1"/>
</dbReference>
<sequence>MSSDQIFVEGNFSQDINSTDPSLFSNRNDYDGGTITGHVTGWRLAFVLFIAVVIGIIIFGNILTLIAIFNCRTLRTTANLLVISLAIADLTVATGVMPLSLAKEISPNGTLGHPLCDIWVSLDVLSCTASILNLCIISLDRYWSITCPFTYNKKRTTKHMLLMISLVWIVSTIISVAPLFGWKTPQEKNEPSCQVTQDKYYTIFSTFVAFFIPMTIMLVVYWLIFLEAKRRIRGESFSKYNKTSQVLEGSLSQLPPSFHMRSYTNTGNGNDSAVTTSLIDQFNADKLPIDSVKSDPELNWEDPPPKRQKRTLSLPASKTSASFVALRKFQAEKQTIIAAKEQKAAKTLAIVTGVFLVCWLPFFSLALLIPFCPSCEVPWWCQSLVLWLGYFNSMMNPIIYTKFNPEFQKAFHKTLHCRGGRYS</sequence>
<dbReference type="InterPro" id="IPR000276">
    <property type="entry name" value="GPCR_Rhodpsn"/>
</dbReference>
<dbReference type="Gene3D" id="1.20.1070.10">
    <property type="entry name" value="Rhodopsin 7-helix transmembrane proteins"/>
    <property type="match status" value="1"/>
</dbReference>
<evidence type="ECO:0000256" key="4">
    <source>
        <dbReference type="ARBA" id="ARBA00022989"/>
    </source>
</evidence>
<dbReference type="AlphaFoldDB" id="A0A9Q1BWL1"/>
<evidence type="ECO:0000256" key="5">
    <source>
        <dbReference type="ARBA" id="ARBA00023040"/>
    </source>
</evidence>
<dbReference type="Pfam" id="PF00001">
    <property type="entry name" value="7tm_1"/>
    <property type="match status" value="1"/>
</dbReference>
<keyword evidence="5 9" id="KW-0297">G-protein coupled receptor</keyword>
<reference evidence="13" key="1">
    <citation type="submission" date="2021-10" db="EMBL/GenBank/DDBJ databases">
        <title>Tropical sea cucumber genome reveals ecological adaptation and Cuvierian tubules defense mechanism.</title>
        <authorList>
            <person name="Chen T."/>
        </authorList>
    </citation>
    <scope>NUCLEOTIDE SEQUENCE</scope>
    <source>
        <strain evidence="13">Nanhai2018</strain>
        <tissue evidence="13">Muscle</tissue>
    </source>
</reference>
<feature type="transmembrane region" description="Helical" evidence="11">
    <location>
        <begin position="80"/>
        <end position="98"/>
    </location>
</feature>
<comment type="caution">
    <text evidence="13">The sequence shown here is derived from an EMBL/GenBank/DDBJ whole genome shotgun (WGS) entry which is preliminary data.</text>
</comment>
<name>A0A9Q1BWL1_HOLLE</name>
<proteinExistence type="inferred from homology"/>
<comment type="similarity">
    <text evidence="9">Belongs to the G-protein coupled receptor 1 family.</text>
</comment>
<dbReference type="InterPro" id="IPR017452">
    <property type="entry name" value="GPCR_Rhodpsn_7TM"/>
</dbReference>
<keyword evidence="8 9" id="KW-0807">Transducer</keyword>
<keyword evidence="14" id="KW-1185">Reference proteome</keyword>
<dbReference type="OrthoDB" id="5955450at2759"/>
<dbReference type="PROSITE" id="PS50262">
    <property type="entry name" value="G_PROTEIN_RECEP_F1_2"/>
    <property type="match status" value="1"/>
</dbReference>
<dbReference type="PRINTS" id="PR00237">
    <property type="entry name" value="GPCRRHODOPSN"/>
</dbReference>
<gene>
    <name evidence="13" type="ORF">HOLleu_24404</name>
</gene>